<keyword evidence="1" id="KW-0812">Transmembrane</keyword>
<evidence type="ECO:0000313" key="2">
    <source>
        <dbReference type="EMBL" id="RKQ95681.1"/>
    </source>
</evidence>
<evidence type="ECO:0000256" key="1">
    <source>
        <dbReference type="SAM" id="Phobius"/>
    </source>
</evidence>
<dbReference type="RefSeq" id="WP_143742944.1">
    <property type="nucleotide sequence ID" value="NZ_RBIM01000006.1"/>
</dbReference>
<name>A0A495D537_9PROT</name>
<feature type="transmembrane region" description="Helical" evidence="1">
    <location>
        <begin position="112"/>
        <end position="132"/>
    </location>
</feature>
<comment type="caution">
    <text evidence="2">The sequence shown here is derived from an EMBL/GenBank/DDBJ whole genome shotgun (WGS) entry which is preliminary data.</text>
</comment>
<dbReference type="AlphaFoldDB" id="A0A495D537"/>
<keyword evidence="1" id="KW-1133">Transmembrane helix</keyword>
<feature type="transmembrane region" description="Helical" evidence="1">
    <location>
        <begin position="57"/>
        <end position="76"/>
    </location>
</feature>
<reference evidence="2 3" key="1">
    <citation type="submission" date="2018-10" db="EMBL/GenBank/DDBJ databases">
        <title>Genomic Encyclopedia of Type Strains, Phase IV (KMG-IV): sequencing the most valuable type-strain genomes for metagenomic binning, comparative biology and taxonomic classification.</title>
        <authorList>
            <person name="Goeker M."/>
        </authorList>
    </citation>
    <scope>NUCLEOTIDE SEQUENCE [LARGE SCALE GENOMIC DNA]</scope>
    <source>
        <strain evidence="2 3">DSM 4734</strain>
    </source>
</reference>
<dbReference type="OrthoDB" id="6025129at2"/>
<accession>A0A495D537</accession>
<dbReference type="Proteomes" id="UP000273675">
    <property type="component" value="Unassembled WGS sequence"/>
</dbReference>
<feature type="transmembrane region" description="Helical" evidence="1">
    <location>
        <begin position="88"/>
        <end position="106"/>
    </location>
</feature>
<gene>
    <name evidence="2" type="ORF">C7435_2787</name>
</gene>
<protein>
    <submittedName>
        <fullName evidence="2">Uncharacterized protein</fullName>
    </submittedName>
</protein>
<dbReference type="EMBL" id="RBIM01000006">
    <property type="protein sequence ID" value="RKQ95681.1"/>
    <property type="molecule type" value="Genomic_DNA"/>
</dbReference>
<sequence length="136" mass="14070">MIRIILSVLAGVIVGGIVTGLLEAVGHLAMPLPEGLLPEDMSDADAMRAAMAQVPDINRLAVVAAWAGGALAAGWVTSTVARSHHLALSMMAGGGLLFAGLSNLIFIPSPLWMWAAGLAVFLPMAWLGHRLAPKRG</sequence>
<evidence type="ECO:0000313" key="3">
    <source>
        <dbReference type="Proteomes" id="UP000273675"/>
    </source>
</evidence>
<organism evidence="2 3">
    <name type="scientific">Maricaulis maris</name>
    <dbReference type="NCBI Taxonomy" id="74318"/>
    <lineage>
        <taxon>Bacteria</taxon>
        <taxon>Pseudomonadati</taxon>
        <taxon>Pseudomonadota</taxon>
        <taxon>Alphaproteobacteria</taxon>
        <taxon>Maricaulales</taxon>
        <taxon>Maricaulaceae</taxon>
        <taxon>Maricaulis</taxon>
    </lineage>
</organism>
<proteinExistence type="predicted"/>
<keyword evidence="1" id="KW-0472">Membrane</keyword>